<gene>
    <name evidence="3" type="ORF">IZT61_20030</name>
</gene>
<keyword evidence="1" id="KW-0732">Signal</keyword>
<feature type="chain" id="PRO_5032776309" evidence="1">
    <location>
        <begin position="19"/>
        <end position="306"/>
    </location>
</feature>
<dbReference type="RefSeq" id="WP_196098770.1">
    <property type="nucleotide sequence ID" value="NZ_CP064939.1"/>
</dbReference>
<dbReference type="InterPro" id="IPR036866">
    <property type="entry name" value="RibonucZ/Hydroxyglut_hydro"/>
</dbReference>
<dbReference type="EMBL" id="CP064939">
    <property type="protein sequence ID" value="QPH39303.1"/>
    <property type="molecule type" value="Genomic_DNA"/>
</dbReference>
<evidence type="ECO:0000259" key="2">
    <source>
        <dbReference type="Pfam" id="PF12706"/>
    </source>
</evidence>
<evidence type="ECO:0000313" key="3">
    <source>
        <dbReference type="EMBL" id="QPH39303.1"/>
    </source>
</evidence>
<evidence type="ECO:0000313" key="4">
    <source>
        <dbReference type="Proteomes" id="UP000594759"/>
    </source>
</evidence>
<accession>A0A7S9PYF6</accession>
<name>A0A7S9PYF6_9SPHI</name>
<dbReference type="SUPFAM" id="SSF56281">
    <property type="entry name" value="Metallo-hydrolase/oxidoreductase"/>
    <property type="match status" value="1"/>
</dbReference>
<dbReference type="PANTHER" id="PTHR42663">
    <property type="entry name" value="HYDROLASE C777.06C-RELATED-RELATED"/>
    <property type="match status" value="1"/>
</dbReference>
<evidence type="ECO:0000256" key="1">
    <source>
        <dbReference type="SAM" id="SignalP"/>
    </source>
</evidence>
<dbReference type="Pfam" id="PF12706">
    <property type="entry name" value="Lactamase_B_2"/>
    <property type="match status" value="1"/>
</dbReference>
<dbReference type="AlphaFoldDB" id="A0A7S9PYF6"/>
<feature type="signal peptide" evidence="1">
    <location>
        <begin position="1"/>
        <end position="18"/>
    </location>
</feature>
<keyword evidence="4" id="KW-1185">Reference proteome</keyword>
<reference evidence="3 4" key="1">
    <citation type="submission" date="2020-11" db="EMBL/GenBank/DDBJ databases">
        <title>Pedobacter endophytica, an endophytic bacteria isolated form Carex pumila.</title>
        <authorList>
            <person name="Peng Y."/>
            <person name="Jiang L."/>
            <person name="Lee J."/>
        </authorList>
    </citation>
    <scope>NUCLEOTIDE SEQUENCE [LARGE SCALE GENOMIC DNA]</scope>
    <source>
        <strain evidence="3 4">JBR3-12</strain>
    </source>
</reference>
<dbReference type="InterPro" id="IPR001279">
    <property type="entry name" value="Metallo-B-lactamas"/>
</dbReference>
<sequence>MKALLLMFLSVLTIKLCAQEPKTPYIMVLGVAQDGGYPHMDCEKMCCKTAWKKPSLSRNVVSLALVDPIAKKWWLFEATPDIKQQLQDFRSKTSEEYPYLPEGVFITHAHMGHYTGLMEFGREVMSTKKLKVYVLPKLKTFLEENGPWSQLVKLNNINLIALEENAPLTIEDSKVTAFRVPHRDEFSETAGFKIETDTKKYLFIPDIDKWSKWNKSVIDEVKKVDIAFLDATFYTNTELGNRAITEVPHPLVSETMDLFQKENKEVKGKIFFIHFNHTNPLLRDATQQKTVLQKGFNLAVQGKIYF</sequence>
<feature type="domain" description="Metallo-beta-lactamase" evidence="2">
    <location>
        <begin position="73"/>
        <end position="274"/>
    </location>
</feature>
<protein>
    <submittedName>
        <fullName evidence="3">Pyrroloquinoline quinone biosynthesis protein PqqB</fullName>
    </submittedName>
</protein>
<proteinExistence type="predicted"/>
<dbReference type="KEGG" id="pex:IZT61_20030"/>
<dbReference type="Proteomes" id="UP000594759">
    <property type="component" value="Chromosome"/>
</dbReference>
<dbReference type="PANTHER" id="PTHR42663:SF7">
    <property type="entry name" value="COENZYME PQQ SYNTHESIS PROTEIN B"/>
    <property type="match status" value="1"/>
</dbReference>
<organism evidence="3 4">
    <name type="scientific">Pedobacter endophyticus</name>
    <dbReference type="NCBI Taxonomy" id="2789740"/>
    <lineage>
        <taxon>Bacteria</taxon>
        <taxon>Pseudomonadati</taxon>
        <taxon>Bacteroidota</taxon>
        <taxon>Sphingobacteriia</taxon>
        <taxon>Sphingobacteriales</taxon>
        <taxon>Sphingobacteriaceae</taxon>
        <taxon>Pedobacter</taxon>
    </lineage>
</organism>
<dbReference type="Gene3D" id="3.60.15.10">
    <property type="entry name" value="Ribonuclease Z/Hydroxyacylglutathione hydrolase-like"/>
    <property type="match status" value="1"/>
</dbReference>